<evidence type="ECO:0000313" key="10">
    <source>
        <dbReference type="Proteomes" id="UP001190700"/>
    </source>
</evidence>
<dbReference type="EMBL" id="LGRX02012846">
    <property type="protein sequence ID" value="KAK3266758.1"/>
    <property type="molecule type" value="Genomic_DNA"/>
</dbReference>
<keyword evidence="3" id="KW-0863">Zinc-finger</keyword>
<feature type="domain" description="RING-type" evidence="8">
    <location>
        <begin position="95"/>
        <end position="203"/>
    </location>
</feature>
<sequence length="388" mass="39703">MDASEALDKKLKALTGASASIEDKLSQLMGLLQNAGLSSSADSASSATAAPVEAARRSASSVQSTSSSGPVLTWLDEALPETLWATSDGMKNTDCPVCLENLHERAKADPTPEESTSATVFRVRTLPCGHGGCSSCIASLLLTAGTLAPDEQRPLDDTTFAKGKPCDSKNNRKKTKAVASRAANGNTETSATSVSDGITCPLCRTPVDSGTKHRALLQASTNGDTLAVRKLLRSIRPEHGSSGATLASVDISVPGAGGSTPLMLAAAGGHSECISLLLAAGASPNLADEEGGTALLRAAWGCHTQAVTALLETGAAVNYADTDGETALMVSGRLGDIDTARALLSGGADPSLKDSNGWTASQKAGSRRHEETAKLIHAANNYDYDALD</sequence>
<feature type="repeat" description="ANK" evidence="6">
    <location>
        <begin position="323"/>
        <end position="355"/>
    </location>
</feature>
<keyword evidence="5 6" id="KW-0040">ANK repeat</keyword>
<dbReference type="PANTHER" id="PTHR24171:SF9">
    <property type="entry name" value="ANKYRIN REPEAT DOMAIN-CONTAINING PROTEIN 39"/>
    <property type="match status" value="1"/>
</dbReference>
<dbReference type="SUPFAM" id="SSF57850">
    <property type="entry name" value="RING/U-box"/>
    <property type="match status" value="1"/>
</dbReference>
<evidence type="ECO:0000259" key="8">
    <source>
        <dbReference type="SMART" id="SM00184"/>
    </source>
</evidence>
<feature type="region of interest" description="Disordered" evidence="7">
    <location>
        <begin position="150"/>
        <end position="195"/>
    </location>
</feature>
<dbReference type="AlphaFoldDB" id="A0AAE0FVW4"/>
<evidence type="ECO:0000256" key="5">
    <source>
        <dbReference type="ARBA" id="ARBA00023043"/>
    </source>
</evidence>
<protein>
    <recommendedName>
        <fullName evidence="8">RING-type domain-containing protein</fullName>
    </recommendedName>
</protein>
<comment type="caution">
    <text evidence="9">The sequence shown here is derived from an EMBL/GenBank/DDBJ whole genome shotgun (WGS) entry which is preliminary data.</text>
</comment>
<name>A0AAE0FVW4_9CHLO</name>
<dbReference type="Gene3D" id="3.30.40.10">
    <property type="entry name" value="Zinc/RING finger domain, C3HC4 (zinc finger)"/>
    <property type="match status" value="1"/>
</dbReference>
<dbReference type="GO" id="GO:0008270">
    <property type="term" value="F:zinc ion binding"/>
    <property type="evidence" value="ECO:0007669"/>
    <property type="project" value="UniProtKB-KW"/>
</dbReference>
<dbReference type="Gene3D" id="1.25.40.20">
    <property type="entry name" value="Ankyrin repeat-containing domain"/>
    <property type="match status" value="2"/>
</dbReference>
<dbReference type="SMART" id="SM00248">
    <property type="entry name" value="ANK"/>
    <property type="match status" value="3"/>
</dbReference>
<evidence type="ECO:0000256" key="6">
    <source>
        <dbReference type="PROSITE-ProRule" id="PRU00023"/>
    </source>
</evidence>
<dbReference type="Proteomes" id="UP001190700">
    <property type="component" value="Unassembled WGS sequence"/>
</dbReference>
<dbReference type="InterPro" id="IPR018957">
    <property type="entry name" value="Znf_C3HC4_RING-type"/>
</dbReference>
<proteinExistence type="predicted"/>
<dbReference type="SMART" id="SM00184">
    <property type="entry name" value="RING"/>
    <property type="match status" value="1"/>
</dbReference>
<dbReference type="Pfam" id="PF00097">
    <property type="entry name" value="zf-C3HC4"/>
    <property type="match status" value="1"/>
</dbReference>
<dbReference type="PANTHER" id="PTHR24171">
    <property type="entry name" value="ANKYRIN REPEAT DOMAIN-CONTAINING PROTEIN 39-RELATED"/>
    <property type="match status" value="1"/>
</dbReference>
<dbReference type="InterPro" id="IPR002110">
    <property type="entry name" value="Ankyrin_rpt"/>
</dbReference>
<keyword evidence="10" id="KW-1185">Reference proteome</keyword>
<dbReference type="InterPro" id="IPR001841">
    <property type="entry name" value="Znf_RING"/>
</dbReference>
<dbReference type="Pfam" id="PF12796">
    <property type="entry name" value="Ank_2"/>
    <property type="match status" value="1"/>
</dbReference>
<dbReference type="PRINTS" id="PR01415">
    <property type="entry name" value="ANKYRIN"/>
</dbReference>
<dbReference type="SUPFAM" id="SSF48403">
    <property type="entry name" value="Ankyrin repeat"/>
    <property type="match status" value="1"/>
</dbReference>
<evidence type="ECO:0000256" key="3">
    <source>
        <dbReference type="ARBA" id="ARBA00022771"/>
    </source>
</evidence>
<evidence type="ECO:0000256" key="7">
    <source>
        <dbReference type="SAM" id="MobiDB-lite"/>
    </source>
</evidence>
<feature type="compositionally biased region" description="Polar residues" evidence="7">
    <location>
        <begin position="183"/>
        <end position="195"/>
    </location>
</feature>
<dbReference type="InterPro" id="IPR013083">
    <property type="entry name" value="Znf_RING/FYVE/PHD"/>
</dbReference>
<reference evidence="9 10" key="1">
    <citation type="journal article" date="2015" name="Genome Biol. Evol.">
        <title>Comparative Genomics of a Bacterivorous Green Alga Reveals Evolutionary Causalities and Consequences of Phago-Mixotrophic Mode of Nutrition.</title>
        <authorList>
            <person name="Burns J.A."/>
            <person name="Paasch A."/>
            <person name="Narechania A."/>
            <person name="Kim E."/>
        </authorList>
    </citation>
    <scope>NUCLEOTIDE SEQUENCE [LARGE SCALE GENOMIC DNA]</scope>
    <source>
        <strain evidence="9 10">PLY_AMNH</strain>
    </source>
</reference>
<feature type="repeat" description="ANK" evidence="6">
    <location>
        <begin position="290"/>
        <end position="322"/>
    </location>
</feature>
<dbReference type="InterPro" id="IPR036770">
    <property type="entry name" value="Ankyrin_rpt-contain_sf"/>
</dbReference>
<evidence type="ECO:0000313" key="9">
    <source>
        <dbReference type="EMBL" id="KAK3266758.1"/>
    </source>
</evidence>
<evidence type="ECO:0000256" key="4">
    <source>
        <dbReference type="ARBA" id="ARBA00022833"/>
    </source>
</evidence>
<evidence type="ECO:0000256" key="1">
    <source>
        <dbReference type="ARBA" id="ARBA00022723"/>
    </source>
</evidence>
<feature type="repeat" description="ANK" evidence="6">
    <location>
        <begin position="257"/>
        <end position="289"/>
    </location>
</feature>
<keyword evidence="1" id="KW-0479">Metal-binding</keyword>
<organism evidence="9 10">
    <name type="scientific">Cymbomonas tetramitiformis</name>
    <dbReference type="NCBI Taxonomy" id="36881"/>
    <lineage>
        <taxon>Eukaryota</taxon>
        <taxon>Viridiplantae</taxon>
        <taxon>Chlorophyta</taxon>
        <taxon>Pyramimonadophyceae</taxon>
        <taxon>Pyramimonadales</taxon>
        <taxon>Pyramimonadaceae</taxon>
        <taxon>Cymbomonas</taxon>
    </lineage>
</organism>
<evidence type="ECO:0000256" key="2">
    <source>
        <dbReference type="ARBA" id="ARBA00022737"/>
    </source>
</evidence>
<dbReference type="PROSITE" id="PS50088">
    <property type="entry name" value="ANK_REPEAT"/>
    <property type="match status" value="3"/>
</dbReference>
<dbReference type="PROSITE" id="PS50297">
    <property type="entry name" value="ANK_REP_REGION"/>
    <property type="match status" value="2"/>
</dbReference>
<accession>A0AAE0FVW4</accession>
<gene>
    <name evidence="9" type="ORF">CYMTET_24644</name>
</gene>
<keyword evidence="2" id="KW-0677">Repeat</keyword>
<keyword evidence="4" id="KW-0862">Zinc</keyword>
<dbReference type="Pfam" id="PF00023">
    <property type="entry name" value="Ank"/>
    <property type="match status" value="1"/>
</dbReference>